<protein>
    <recommendedName>
        <fullName evidence="3">DUF2971 domain-containing protein</fullName>
    </recommendedName>
</protein>
<evidence type="ECO:0000313" key="1">
    <source>
        <dbReference type="EMBL" id="EDN58064.1"/>
    </source>
</evidence>
<sequence>MRELRYCVAHTLTGRYGTKAREFILDNLLFKYRDISKYTLEIFLNKQIYLPVSSQFNDPFDAQLLPSSFMQELRKLGATPSRDDFDLHESYVKERLKNYGIYSLSRKPNDILMWSHYAQSHTGICIGFNEDITHYFCGYDWPIWVMEVLYESEHPFKKILEDLQSKSRFNSVNVFANHCMLGQALLEAALTIKHESWKYENEVRVISEMNGFQSFKSAAIDCVILGMGISKSDEFTLRSILSAPEWSHVKMYRAVRSEAALALKLIEANVP</sequence>
<dbReference type="InterPro" id="IPR021352">
    <property type="entry name" value="DUF2971"/>
</dbReference>
<evidence type="ECO:0008006" key="3">
    <source>
        <dbReference type="Google" id="ProtNLM"/>
    </source>
</evidence>
<name>A0ABM9WX95_VIBAE</name>
<dbReference type="Pfam" id="PF11185">
    <property type="entry name" value="DUF2971"/>
    <property type="match status" value="1"/>
</dbReference>
<dbReference type="EMBL" id="DS267811">
    <property type="protein sequence ID" value="EDN58064.1"/>
    <property type="molecule type" value="Genomic_DNA"/>
</dbReference>
<evidence type="ECO:0000313" key="2">
    <source>
        <dbReference type="Proteomes" id="UP000242664"/>
    </source>
</evidence>
<accession>A0ABM9WX95</accession>
<gene>
    <name evidence="1" type="ORF">VEx25_B0124</name>
</gene>
<dbReference type="Proteomes" id="UP000242664">
    <property type="component" value="Unassembled WGS sequence"/>
</dbReference>
<reference evidence="2" key="1">
    <citation type="submission" date="2006-10" db="EMBL/GenBank/DDBJ databases">
        <authorList>
            <person name="Heidelberg J."/>
            <person name="Sebastian Y."/>
        </authorList>
    </citation>
    <scope>NUCLEOTIDE SEQUENCE [LARGE SCALE GENOMIC DNA]</scope>
    <source>
        <strain evidence="2">EX25</strain>
    </source>
</reference>
<proteinExistence type="predicted"/>
<keyword evidence="2" id="KW-1185">Reference proteome</keyword>
<organism evidence="1 2">
    <name type="scientific">Vibrio antiquarius (strain Ex25)</name>
    <dbReference type="NCBI Taxonomy" id="150340"/>
    <lineage>
        <taxon>Bacteria</taxon>
        <taxon>Pseudomonadati</taxon>
        <taxon>Pseudomonadota</taxon>
        <taxon>Gammaproteobacteria</taxon>
        <taxon>Vibrionales</taxon>
        <taxon>Vibrionaceae</taxon>
        <taxon>Vibrio</taxon>
        <taxon>Vibrio diabolicus subgroup</taxon>
    </lineage>
</organism>